<gene>
    <name evidence="2" type="ORF">RUMCAL_00863</name>
</gene>
<feature type="region of interest" description="Disordered" evidence="1">
    <location>
        <begin position="1"/>
        <end position="32"/>
    </location>
</feature>
<proteinExistence type="predicted"/>
<evidence type="ECO:0000313" key="2">
    <source>
        <dbReference type="EMBL" id="ERJ96781.1"/>
    </source>
</evidence>
<dbReference type="HOGENOM" id="CLU_111138_3_1_9"/>
<dbReference type="PATRIC" id="fig|411473.3.peg.707"/>
<reference evidence="2 3" key="1">
    <citation type="submission" date="2013-07" db="EMBL/GenBank/DDBJ databases">
        <authorList>
            <person name="Weinstock G."/>
            <person name="Sodergren E."/>
            <person name="Wylie T."/>
            <person name="Fulton L."/>
            <person name="Fulton R."/>
            <person name="Fronick C."/>
            <person name="O'Laughlin M."/>
            <person name="Godfrey J."/>
            <person name="Miner T."/>
            <person name="Herter B."/>
            <person name="Appelbaum E."/>
            <person name="Cordes M."/>
            <person name="Lek S."/>
            <person name="Wollam A."/>
            <person name="Pepin K.H."/>
            <person name="Palsikar V.B."/>
            <person name="Mitreva M."/>
            <person name="Wilson R.K."/>
        </authorList>
    </citation>
    <scope>NUCLEOTIDE SEQUENCE [LARGE SCALE GENOMIC DNA]</scope>
    <source>
        <strain evidence="2 3">ATCC 27760</strain>
    </source>
</reference>
<dbReference type="OrthoDB" id="1711086at2"/>
<dbReference type="STRING" id="411473.RUMCAL_00863"/>
<dbReference type="InterPro" id="IPR046313">
    <property type="entry name" value="DUF6465"/>
</dbReference>
<accession>U2KE28</accession>
<dbReference type="AlphaFoldDB" id="U2KE28"/>
<protein>
    <submittedName>
        <fullName evidence="2">Uncharacterized protein</fullName>
    </submittedName>
</protein>
<dbReference type="RefSeq" id="WP_021682325.1">
    <property type="nucleotide sequence ID" value="NZ_KI260408.1"/>
</dbReference>
<dbReference type="Pfam" id="PF20069">
    <property type="entry name" value="DUF6465"/>
    <property type="match status" value="1"/>
</dbReference>
<keyword evidence="3" id="KW-1185">Reference proteome</keyword>
<name>U2KE28_9FIRM</name>
<evidence type="ECO:0000313" key="3">
    <source>
        <dbReference type="Proteomes" id="UP000016662"/>
    </source>
</evidence>
<comment type="caution">
    <text evidence="2">The sequence shown here is derived from an EMBL/GenBank/DDBJ whole genome shotgun (WGS) entry which is preliminary data.</text>
</comment>
<sequence length="102" mass="11017">MARSKKTDTAKTTAAAATAEAKTTKTASAAPKTTRVRKTVSISLQYGGMEWTTDVLTERAVVAWAAEHGQKKTAAKDIKLYVKPEENMVYYVINGDSGSFTL</sequence>
<feature type="compositionally biased region" description="Low complexity" evidence="1">
    <location>
        <begin position="10"/>
        <end position="32"/>
    </location>
</feature>
<dbReference type="Proteomes" id="UP000016662">
    <property type="component" value="Unassembled WGS sequence"/>
</dbReference>
<dbReference type="EMBL" id="AWVF01000096">
    <property type="protein sequence ID" value="ERJ96781.1"/>
    <property type="molecule type" value="Genomic_DNA"/>
</dbReference>
<organism evidence="2 3">
    <name type="scientific">Ruminococcus callidus ATCC 27760</name>
    <dbReference type="NCBI Taxonomy" id="411473"/>
    <lineage>
        <taxon>Bacteria</taxon>
        <taxon>Bacillati</taxon>
        <taxon>Bacillota</taxon>
        <taxon>Clostridia</taxon>
        <taxon>Eubacteriales</taxon>
        <taxon>Oscillospiraceae</taxon>
        <taxon>Ruminococcus</taxon>
    </lineage>
</organism>
<evidence type="ECO:0000256" key="1">
    <source>
        <dbReference type="SAM" id="MobiDB-lite"/>
    </source>
</evidence>